<keyword evidence="3" id="KW-1185">Reference proteome</keyword>
<dbReference type="Gramene" id="Jr03_23010_p1">
    <property type="protein sequence ID" value="cds.Jr03_23010_p1"/>
    <property type="gene ID" value="Jr03_23010"/>
</dbReference>
<reference evidence="4" key="1">
    <citation type="submission" date="2025-08" db="UniProtKB">
        <authorList>
            <consortium name="RefSeq"/>
        </authorList>
    </citation>
    <scope>IDENTIFICATION</scope>
    <source>
        <tissue evidence="4">Leaves</tissue>
    </source>
</reference>
<dbReference type="Proteomes" id="UP000235220">
    <property type="component" value="Chromosome 3"/>
</dbReference>
<dbReference type="InterPro" id="IPR053781">
    <property type="entry name" value="F-box_AtFBL13-like"/>
</dbReference>
<dbReference type="InterPro" id="IPR053772">
    <property type="entry name" value="At1g61320/At1g61330-like"/>
</dbReference>
<dbReference type="InterPro" id="IPR055357">
    <property type="entry name" value="LRR_At1g61320_AtMIF1"/>
</dbReference>
<dbReference type="STRING" id="51240.A0A2I4FXR2"/>
<feature type="domain" description="At1g61320/AtMIF1 LRR" evidence="2">
    <location>
        <begin position="145"/>
        <end position="341"/>
    </location>
</feature>
<dbReference type="InterPro" id="IPR032675">
    <property type="entry name" value="LRR_dom_sf"/>
</dbReference>
<dbReference type="PANTHER" id="PTHR34145">
    <property type="entry name" value="OS02G0105600 PROTEIN"/>
    <property type="match status" value="1"/>
</dbReference>
<dbReference type="GeneID" id="109002968"/>
<evidence type="ECO:0000313" key="3">
    <source>
        <dbReference type="Proteomes" id="UP000235220"/>
    </source>
</evidence>
<feature type="domain" description="F-box" evidence="1">
    <location>
        <begin position="10"/>
        <end position="43"/>
    </location>
</feature>
<dbReference type="SUPFAM" id="SSF52047">
    <property type="entry name" value="RNI-like"/>
    <property type="match status" value="1"/>
</dbReference>
<dbReference type="AlphaFoldDB" id="A0A2I4FXR2"/>
<dbReference type="InterPro" id="IPR001810">
    <property type="entry name" value="F-box_dom"/>
</dbReference>
<dbReference type="Gene3D" id="1.20.1280.50">
    <property type="match status" value="1"/>
</dbReference>
<dbReference type="SUPFAM" id="SSF81383">
    <property type="entry name" value="F-box domain"/>
    <property type="match status" value="1"/>
</dbReference>
<dbReference type="InterPro" id="IPR036047">
    <property type="entry name" value="F-box-like_dom_sf"/>
</dbReference>
<dbReference type="Gene3D" id="3.80.10.10">
    <property type="entry name" value="Ribonuclease Inhibitor"/>
    <property type="match status" value="1"/>
</dbReference>
<name>A0A2I4FXR2_JUGRE</name>
<dbReference type="Pfam" id="PF23622">
    <property type="entry name" value="LRR_At1g61320_AtMIF1"/>
    <property type="match status" value="1"/>
</dbReference>
<dbReference type="RefSeq" id="XP_018836449.1">
    <property type="nucleotide sequence ID" value="XM_018980904.2"/>
</dbReference>
<sequence length="470" mass="54177">MVEINPDFISPLPHDVIHAIFSFLPLKHAVKTSILSTAWRSLWMPIHVNLDVGLDQIVNPEVSKEVTRVIATFLISCNCPRKLYFGLPKSEKVKLQMKNEWFLMATKVDEKELYLSFSEENRPTKDHYHLILDLGSSPNLANSFTDASRFASLKVLHLRSITHLDKNMVAALFSICQLLEVLKLVKCSGLKHLDLKGGSHFQSFEMLDCPEVVNINLSAPKLKSFRYRGVLPRIQIKKASGFTDALLDFRDGPGYIEFDCEELITLLKALKDVEILTLSGWLLEWMCSAGVIFGKLGFQFNKLKELWWIGSQMDRTNRDSLACFLNFTPSLERLFIDINTQLDYVPCPPFHHYWHEPHLWMDYAAVKCNALPLERLKTVFMVGFTKQEEELLLMDLLLEKASESELTSMIVKSPENDSWRVAKIPRGRWLLQTWISKWFSVSSADQDEWFFGYVDQDYCRDLCPAHSTVF</sequence>
<evidence type="ECO:0000259" key="2">
    <source>
        <dbReference type="Pfam" id="PF23622"/>
    </source>
</evidence>
<proteinExistence type="predicted"/>
<accession>A0A2I4FXR2</accession>
<dbReference type="KEGG" id="jre:109002968"/>
<dbReference type="OrthoDB" id="976179at2759"/>
<dbReference type="Pfam" id="PF00646">
    <property type="entry name" value="F-box"/>
    <property type="match status" value="1"/>
</dbReference>
<protein>
    <submittedName>
        <fullName evidence="4">F-box protein At2g39490-like</fullName>
    </submittedName>
</protein>
<evidence type="ECO:0000313" key="4">
    <source>
        <dbReference type="RefSeq" id="XP_018836449.1"/>
    </source>
</evidence>
<organism evidence="3 4">
    <name type="scientific">Juglans regia</name>
    <name type="common">English walnut</name>
    <dbReference type="NCBI Taxonomy" id="51240"/>
    <lineage>
        <taxon>Eukaryota</taxon>
        <taxon>Viridiplantae</taxon>
        <taxon>Streptophyta</taxon>
        <taxon>Embryophyta</taxon>
        <taxon>Tracheophyta</taxon>
        <taxon>Spermatophyta</taxon>
        <taxon>Magnoliopsida</taxon>
        <taxon>eudicotyledons</taxon>
        <taxon>Gunneridae</taxon>
        <taxon>Pentapetalae</taxon>
        <taxon>rosids</taxon>
        <taxon>fabids</taxon>
        <taxon>Fagales</taxon>
        <taxon>Juglandaceae</taxon>
        <taxon>Juglans</taxon>
    </lineage>
</organism>
<dbReference type="PANTHER" id="PTHR34145:SF53">
    <property type="entry name" value="LEUCINE-RICH REPEAT DOMAIN SUPERFAMILY"/>
    <property type="match status" value="1"/>
</dbReference>
<dbReference type="CDD" id="cd22160">
    <property type="entry name" value="F-box_AtFBL13-like"/>
    <property type="match status" value="1"/>
</dbReference>
<gene>
    <name evidence="4" type="primary">LOC109002968</name>
</gene>
<evidence type="ECO:0000259" key="1">
    <source>
        <dbReference type="Pfam" id="PF00646"/>
    </source>
</evidence>